<sequence length="114" mass="13105">DDKTREVWNKSIPRGDRKLTKKDHVCSLHFDPDSIIKYDEFKLSDGVIEKIQRTTPILKSEAIPTIFPGLPKYLTKSLAKRPAPKLRSQNSEKNEKKTINNDTPPKDLVVFDKC</sequence>
<evidence type="ECO:0000313" key="8">
    <source>
        <dbReference type="EMBL" id="KAF0706493.1"/>
    </source>
</evidence>
<name>A0A6G0VQY9_APHCR</name>
<keyword evidence="3" id="KW-0862">Zinc</keyword>
<keyword evidence="4 5" id="KW-0238">DNA-binding</keyword>
<dbReference type="OrthoDB" id="6603930at2759"/>
<evidence type="ECO:0000256" key="4">
    <source>
        <dbReference type="ARBA" id="ARBA00023125"/>
    </source>
</evidence>
<evidence type="ECO:0000256" key="3">
    <source>
        <dbReference type="ARBA" id="ARBA00022833"/>
    </source>
</evidence>
<reference evidence="8 9" key="1">
    <citation type="submission" date="2019-08" db="EMBL/GenBank/DDBJ databases">
        <title>Whole genome of Aphis craccivora.</title>
        <authorList>
            <person name="Voronova N.V."/>
            <person name="Shulinski R.S."/>
            <person name="Bandarenka Y.V."/>
            <person name="Zhorov D.G."/>
            <person name="Warner D."/>
        </authorList>
    </citation>
    <scope>NUCLEOTIDE SEQUENCE [LARGE SCALE GENOMIC DNA]</scope>
    <source>
        <strain evidence="8">180601</strain>
        <tissue evidence="8">Whole Body</tissue>
    </source>
</reference>
<dbReference type="Proteomes" id="UP000478052">
    <property type="component" value="Unassembled WGS sequence"/>
</dbReference>
<gene>
    <name evidence="8" type="ORF">FWK35_00030454</name>
</gene>
<dbReference type="GO" id="GO:0008270">
    <property type="term" value="F:zinc ion binding"/>
    <property type="evidence" value="ECO:0007669"/>
    <property type="project" value="UniProtKB-KW"/>
</dbReference>
<dbReference type="InterPro" id="IPR006612">
    <property type="entry name" value="THAP_Znf"/>
</dbReference>
<evidence type="ECO:0000313" key="9">
    <source>
        <dbReference type="Proteomes" id="UP000478052"/>
    </source>
</evidence>
<dbReference type="PANTHER" id="PTHR46927:SF3">
    <property type="entry name" value="THAP-TYPE DOMAIN-CONTAINING PROTEIN"/>
    <property type="match status" value="1"/>
</dbReference>
<dbReference type="PROSITE" id="PS50950">
    <property type="entry name" value="ZF_THAP"/>
    <property type="match status" value="1"/>
</dbReference>
<evidence type="ECO:0000256" key="6">
    <source>
        <dbReference type="SAM" id="MobiDB-lite"/>
    </source>
</evidence>
<dbReference type="PANTHER" id="PTHR46927">
    <property type="entry name" value="AGAP005574-PA"/>
    <property type="match status" value="1"/>
</dbReference>
<protein>
    <submittedName>
        <fullName evidence="8">THAP-type domain-containing protein</fullName>
    </submittedName>
</protein>
<feature type="region of interest" description="Disordered" evidence="6">
    <location>
        <begin position="78"/>
        <end position="106"/>
    </location>
</feature>
<dbReference type="SUPFAM" id="SSF57716">
    <property type="entry name" value="Glucocorticoid receptor-like (DNA-binding domain)"/>
    <property type="match status" value="1"/>
</dbReference>
<keyword evidence="1" id="KW-0479">Metal-binding</keyword>
<dbReference type="GO" id="GO:0003677">
    <property type="term" value="F:DNA binding"/>
    <property type="evidence" value="ECO:0007669"/>
    <property type="project" value="UniProtKB-UniRule"/>
</dbReference>
<proteinExistence type="predicted"/>
<evidence type="ECO:0000256" key="2">
    <source>
        <dbReference type="ARBA" id="ARBA00022771"/>
    </source>
</evidence>
<dbReference type="EMBL" id="VUJU01012895">
    <property type="protein sequence ID" value="KAF0706493.1"/>
    <property type="molecule type" value="Genomic_DNA"/>
</dbReference>
<keyword evidence="9" id="KW-1185">Reference proteome</keyword>
<feature type="domain" description="THAP-type" evidence="7">
    <location>
        <begin position="1"/>
        <end position="67"/>
    </location>
</feature>
<feature type="non-terminal residue" evidence="8">
    <location>
        <position position="1"/>
    </location>
</feature>
<keyword evidence="2 5" id="KW-0863">Zinc-finger</keyword>
<evidence type="ECO:0000256" key="1">
    <source>
        <dbReference type="ARBA" id="ARBA00022723"/>
    </source>
</evidence>
<evidence type="ECO:0000256" key="5">
    <source>
        <dbReference type="PROSITE-ProRule" id="PRU00309"/>
    </source>
</evidence>
<dbReference type="AlphaFoldDB" id="A0A6G0VQY9"/>
<dbReference type="InterPro" id="IPR052224">
    <property type="entry name" value="THAP_domain_protein"/>
</dbReference>
<evidence type="ECO:0000259" key="7">
    <source>
        <dbReference type="PROSITE" id="PS50950"/>
    </source>
</evidence>
<comment type="caution">
    <text evidence="8">The sequence shown here is derived from an EMBL/GenBank/DDBJ whole genome shotgun (WGS) entry which is preliminary data.</text>
</comment>
<feature type="compositionally biased region" description="Basic and acidic residues" evidence="6">
    <location>
        <begin position="90"/>
        <end position="99"/>
    </location>
</feature>
<dbReference type="Pfam" id="PF05485">
    <property type="entry name" value="THAP"/>
    <property type="match status" value="1"/>
</dbReference>
<accession>A0A6G0VQY9</accession>
<organism evidence="8 9">
    <name type="scientific">Aphis craccivora</name>
    <name type="common">Cowpea aphid</name>
    <dbReference type="NCBI Taxonomy" id="307492"/>
    <lineage>
        <taxon>Eukaryota</taxon>
        <taxon>Metazoa</taxon>
        <taxon>Ecdysozoa</taxon>
        <taxon>Arthropoda</taxon>
        <taxon>Hexapoda</taxon>
        <taxon>Insecta</taxon>
        <taxon>Pterygota</taxon>
        <taxon>Neoptera</taxon>
        <taxon>Paraneoptera</taxon>
        <taxon>Hemiptera</taxon>
        <taxon>Sternorrhyncha</taxon>
        <taxon>Aphidomorpha</taxon>
        <taxon>Aphidoidea</taxon>
        <taxon>Aphididae</taxon>
        <taxon>Aphidini</taxon>
        <taxon>Aphis</taxon>
        <taxon>Aphis</taxon>
    </lineage>
</organism>